<dbReference type="AlphaFoldDB" id="A0A6J2X369"/>
<dbReference type="Proteomes" id="UP000504635">
    <property type="component" value="Unplaced"/>
</dbReference>
<feature type="region of interest" description="Disordered" evidence="1">
    <location>
        <begin position="27"/>
        <end position="46"/>
    </location>
</feature>
<feature type="chain" id="PRO_5026929262" evidence="2">
    <location>
        <begin position="22"/>
        <end position="961"/>
    </location>
</feature>
<protein>
    <submittedName>
        <fullName evidence="4">Uncharacterized protein LOC115874609</fullName>
    </submittedName>
</protein>
<evidence type="ECO:0000313" key="3">
    <source>
        <dbReference type="Proteomes" id="UP000504635"/>
    </source>
</evidence>
<feature type="signal peptide" evidence="2">
    <location>
        <begin position="1"/>
        <end position="21"/>
    </location>
</feature>
<feature type="compositionally biased region" description="Polar residues" evidence="1">
    <location>
        <begin position="27"/>
        <end position="36"/>
    </location>
</feature>
<evidence type="ECO:0000256" key="1">
    <source>
        <dbReference type="SAM" id="MobiDB-lite"/>
    </source>
</evidence>
<name>A0A6J2X369_SITOR</name>
<keyword evidence="2" id="KW-0732">Signal</keyword>
<evidence type="ECO:0000256" key="2">
    <source>
        <dbReference type="SAM" id="SignalP"/>
    </source>
</evidence>
<organism evidence="3 4">
    <name type="scientific">Sitophilus oryzae</name>
    <name type="common">Rice weevil</name>
    <name type="synonym">Curculio oryzae</name>
    <dbReference type="NCBI Taxonomy" id="7048"/>
    <lineage>
        <taxon>Eukaryota</taxon>
        <taxon>Metazoa</taxon>
        <taxon>Ecdysozoa</taxon>
        <taxon>Arthropoda</taxon>
        <taxon>Hexapoda</taxon>
        <taxon>Insecta</taxon>
        <taxon>Pterygota</taxon>
        <taxon>Neoptera</taxon>
        <taxon>Endopterygota</taxon>
        <taxon>Coleoptera</taxon>
        <taxon>Polyphaga</taxon>
        <taxon>Cucujiformia</taxon>
        <taxon>Curculionidae</taxon>
        <taxon>Dryophthorinae</taxon>
        <taxon>Sitophilus</taxon>
    </lineage>
</organism>
<evidence type="ECO:0000313" key="4">
    <source>
        <dbReference type="RefSeq" id="XP_030745676.1"/>
    </source>
</evidence>
<accession>A0A6J2X369</accession>
<dbReference type="OrthoDB" id="6630523at2759"/>
<dbReference type="RefSeq" id="XP_030745676.1">
    <property type="nucleotide sequence ID" value="XM_030889816.1"/>
</dbReference>
<dbReference type="InParanoid" id="A0A6J2X369"/>
<dbReference type="GeneID" id="115874609"/>
<keyword evidence="3" id="KW-1185">Reference proteome</keyword>
<dbReference type="KEGG" id="soy:115874609"/>
<sequence length="961" mass="107539">MFRYRVFILLLLSYHIILTTTEDTSQKTNNTLNNTGVRDEKNSTSQKTETLLSELAKIIKNPFDLDSKELKKRDDLFASASEHVNARLFSARTYSNDYSGTCYSCNSVPWVPIVGRSLNLHSSSSHFGNNAPYFREKQNLNQNYGAPPVDHYGAPQRSFEYPRFGDVVDYMVPPPFQRQGLLGGNYGPPKPVYLPPKPLYNSPKPSYSPPYSFYNAPNFFDIKPPPLQPSFRPSNNYLPPAMSYEPSTSYGAPMIPNNYQHSGQNGPTTYLRPVSQNIQPPIPPIHTLPLENTRIPPAIPSDSYGKPLPLSGEVFGPDPSHNNYQQYDDAVASGNEKYTNRIPVTFPDFKYIHPKRVISSSYRNEATDVQVVPSVRVADYTASIQHPINLIQSPILDLNIPADQKISSHSNEDKFVERPEPFYDPSKDFVPGSKETIESSSAEYKNEHINNEQSIVVDDTYASASNLNSTYSLKNNYTVLKRDNELYTSQVSFDNSKSKVQDDNLSNSLIQKLILEENIIPDPRNQIVSLQKTTYEPEQLKVDINTDQPPTKLVNWATTQALLKPTVLTKQNYGNNKQRPSKTLQIIVPYLKAPDKQDSWSDFTSKPPAIYNKEYTTLAPVFVPPPISTEASNLWTVLAEDIRTVQANRNEATGFVKSTSTTEVYNIKDFLAKNRVNDENFLQKNIDNWTRQSYAHGLNIADKLTTKLTQIKPIPQEYLTTTVNYDDDRILNKLVASFGNIDDHLTASSNNRDIISNEIEETLADSFEMSTTKLPPETTTAIKDTSPKFKYIIKEPSTVPWESNKVTLSNSTHEKVYVVTPQSYSKIVTSTPATAFSMAPKIQNGKVNNASTVTKISVRIEGPDGVKENSKGHPLKVVFSEWPHIINDLETTTTLKPTSRHPLFGLMDLSAYTEAPTSPVNTLDGHSKVTKAVSSSTPIISSTSPKPSTNTTEIVKIASSS</sequence>
<proteinExistence type="predicted"/>
<gene>
    <name evidence="4" type="primary">LOC115874609</name>
</gene>
<reference evidence="4" key="1">
    <citation type="submission" date="2025-08" db="UniProtKB">
        <authorList>
            <consortium name="RefSeq"/>
        </authorList>
    </citation>
    <scope>IDENTIFICATION</scope>
    <source>
        <tissue evidence="4">Gonads</tissue>
    </source>
</reference>